<dbReference type="AlphaFoldDB" id="A0A091C904"/>
<gene>
    <name evidence="1" type="ORF">TMU3MR103_0328</name>
</gene>
<protein>
    <submittedName>
        <fullName evidence="1">IS4 family transposase</fullName>
    </submittedName>
</protein>
<dbReference type="EMBL" id="JPVT01000036">
    <property type="protein sequence ID" value="KFN92732.1"/>
    <property type="molecule type" value="Genomic_DNA"/>
</dbReference>
<name>A0A091C904_9ENTE</name>
<dbReference type="PATRIC" id="fig|1302648.3.peg.314"/>
<reference evidence="1 2" key="1">
    <citation type="submission" date="2014-08" db="EMBL/GenBank/DDBJ databases">
        <title>Genome sequence of Tetragenococcus muriaticus.</title>
        <authorList>
            <person name="Chuea-nongthon C."/>
            <person name="Rodtong S."/>
            <person name="Yongsawatdigul J."/>
            <person name="Steele J.L."/>
            <person name="Liu X.-y."/>
            <person name="Speers J."/>
            <person name="Glasner J.D."/>
            <person name="Neeno-Eckwall E.C."/>
        </authorList>
    </citation>
    <scope>NUCLEOTIDE SEQUENCE [LARGE SCALE GENOMIC DNA]</scope>
    <source>
        <strain evidence="1 2">3MR10-3</strain>
    </source>
</reference>
<evidence type="ECO:0000313" key="2">
    <source>
        <dbReference type="Proteomes" id="UP000029381"/>
    </source>
</evidence>
<organism evidence="1 2">
    <name type="scientific">Tetragenococcus muriaticus 3MR10-3</name>
    <dbReference type="NCBI Taxonomy" id="1302648"/>
    <lineage>
        <taxon>Bacteria</taxon>
        <taxon>Bacillati</taxon>
        <taxon>Bacillota</taxon>
        <taxon>Bacilli</taxon>
        <taxon>Lactobacillales</taxon>
        <taxon>Enterococcaceae</taxon>
        <taxon>Tetragenococcus</taxon>
    </lineage>
</organism>
<evidence type="ECO:0000313" key="1">
    <source>
        <dbReference type="EMBL" id="KFN92732.1"/>
    </source>
</evidence>
<dbReference type="Proteomes" id="UP000029381">
    <property type="component" value="Unassembled WGS sequence"/>
</dbReference>
<sequence>MSFFKHIKQHMTIKKLFSHSEKGVTNQIILAMIASLLTYLIKVETGSKKTPFQIKRLLKHLLFQPFEEWLALLIPT</sequence>
<proteinExistence type="predicted"/>
<comment type="caution">
    <text evidence="1">The sequence shown here is derived from an EMBL/GenBank/DDBJ whole genome shotgun (WGS) entry which is preliminary data.</text>
</comment>
<keyword evidence="2" id="KW-1185">Reference proteome</keyword>
<accession>A0A091C904</accession>